<dbReference type="Proteomes" id="UP001431572">
    <property type="component" value="Chromosome 1"/>
</dbReference>
<accession>A0A8T7LXG5</accession>
<keyword evidence="4" id="KW-1185">Reference proteome</keyword>
<proteinExistence type="predicted"/>
<reference evidence="1 3" key="1">
    <citation type="submission" date="2020-06" db="EMBL/GenBank/DDBJ databases">
        <title>Anoxygenic phototrophic Chloroflexota member uses a Type I reaction center.</title>
        <authorList>
            <person name="Tsuji J.M."/>
            <person name="Shaw N.A."/>
            <person name="Nagashima S."/>
            <person name="Venkiteswaran J."/>
            <person name="Schiff S.L."/>
            <person name="Hanada S."/>
            <person name="Tank M."/>
            <person name="Neufeld J.D."/>
        </authorList>
    </citation>
    <scope>NUCLEOTIDE SEQUENCE [LARGE SCALE GENOMIC DNA]</scope>
    <source>
        <strain evidence="1">L227-S17</strain>
    </source>
</reference>
<dbReference type="EMBL" id="JACATZ010000001">
    <property type="protein sequence ID" value="NWJ44902.1"/>
    <property type="molecule type" value="Genomic_DNA"/>
</dbReference>
<dbReference type="AlphaFoldDB" id="A0A8T7LXG5"/>
<dbReference type="EMBL" id="CP128399">
    <property type="protein sequence ID" value="WJW66783.1"/>
    <property type="molecule type" value="Genomic_DNA"/>
</dbReference>
<evidence type="ECO:0000313" key="1">
    <source>
        <dbReference type="EMBL" id="NWJ44902.1"/>
    </source>
</evidence>
<gene>
    <name evidence="1" type="ORF">HXX08_03400</name>
    <name evidence="2" type="ORF">OZ401_000028</name>
</gene>
<dbReference type="Proteomes" id="UP000521676">
    <property type="component" value="Unassembled WGS sequence"/>
</dbReference>
<organism evidence="1 3">
    <name type="scientific">Candidatus Chlorohelix allophototropha</name>
    <dbReference type="NCBI Taxonomy" id="3003348"/>
    <lineage>
        <taxon>Bacteria</taxon>
        <taxon>Bacillati</taxon>
        <taxon>Chloroflexota</taxon>
        <taxon>Chloroflexia</taxon>
        <taxon>Candidatus Chloroheliales</taxon>
        <taxon>Candidatus Chloroheliaceae</taxon>
        <taxon>Candidatus Chlorohelix</taxon>
    </lineage>
</organism>
<evidence type="ECO:0000313" key="4">
    <source>
        <dbReference type="Proteomes" id="UP001431572"/>
    </source>
</evidence>
<protein>
    <submittedName>
        <fullName evidence="1">Uncharacterized protein</fullName>
    </submittedName>
</protein>
<evidence type="ECO:0000313" key="3">
    <source>
        <dbReference type="Proteomes" id="UP000521676"/>
    </source>
</evidence>
<name>A0A8T7LXG5_9CHLR</name>
<sequence>MADAGNSWVEQLYYYFVESVHYSPNLFGLKTDPENKLPYQQVLEKVRRYEVPLNGVLNISLRVFPTRIISGFLNCFLDTQKVDFCTSLTLRHYLVDIDRKVAFAQPDTTLEDENTRIFIEMKVGDNLELSQIWKYVMLLARWNLATEERRKPYLLLLTKKPIKAQWVTKERNIIFINNDGIDNLLTYLKNARIQRSPRMSKDEFYRLKKEAKWVCDNLTIGATTWTEIGQYFQTELDKLRGELQTEFSETGDKLISDLLQEFRNRKLLD</sequence>
<reference evidence="2" key="2">
    <citation type="journal article" date="2024" name="Nature">
        <title>Anoxygenic phototroph of the Chloroflexota uses a type I reaction centre.</title>
        <authorList>
            <person name="Tsuji J.M."/>
            <person name="Shaw N.A."/>
            <person name="Nagashima S."/>
            <person name="Venkiteswaran J.J."/>
            <person name="Schiff S.L."/>
            <person name="Watanabe T."/>
            <person name="Fukui M."/>
            <person name="Hanada S."/>
            <person name="Tank M."/>
            <person name="Neufeld J.D."/>
        </authorList>
    </citation>
    <scope>NUCLEOTIDE SEQUENCE</scope>
    <source>
        <strain evidence="2">L227-S17</strain>
    </source>
</reference>
<evidence type="ECO:0000313" key="2">
    <source>
        <dbReference type="EMBL" id="WJW66783.1"/>
    </source>
</evidence>
<dbReference type="RefSeq" id="WP_341468677.1">
    <property type="nucleotide sequence ID" value="NZ_CP128399.1"/>
</dbReference>